<dbReference type="AlphaFoldDB" id="A0A5N6NDH2"/>
<organism evidence="1 2">
    <name type="scientific">Mikania micrantha</name>
    <name type="common">bitter vine</name>
    <dbReference type="NCBI Taxonomy" id="192012"/>
    <lineage>
        <taxon>Eukaryota</taxon>
        <taxon>Viridiplantae</taxon>
        <taxon>Streptophyta</taxon>
        <taxon>Embryophyta</taxon>
        <taxon>Tracheophyta</taxon>
        <taxon>Spermatophyta</taxon>
        <taxon>Magnoliopsida</taxon>
        <taxon>eudicotyledons</taxon>
        <taxon>Gunneridae</taxon>
        <taxon>Pentapetalae</taxon>
        <taxon>asterids</taxon>
        <taxon>campanulids</taxon>
        <taxon>Asterales</taxon>
        <taxon>Asteraceae</taxon>
        <taxon>Asteroideae</taxon>
        <taxon>Heliantheae alliance</taxon>
        <taxon>Eupatorieae</taxon>
        <taxon>Mikania</taxon>
    </lineage>
</organism>
<proteinExistence type="predicted"/>
<keyword evidence="2" id="KW-1185">Reference proteome</keyword>
<protein>
    <submittedName>
        <fullName evidence="1">Uncharacterized protein</fullName>
    </submittedName>
</protein>
<comment type="caution">
    <text evidence="1">The sequence shown here is derived from an EMBL/GenBank/DDBJ whole genome shotgun (WGS) entry which is preliminary data.</text>
</comment>
<accession>A0A5N6NDH2</accession>
<dbReference type="EMBL" id="SZYD01000012">
    <property type="protein sequence ID" value="KAD4585509.1"/>
    <property type="molecule type" value="Genomic_DNA"/>
</dbReference>
<dbReference type="Proteomes" id="UP000326396">
    <property type="component" value="Linkage Group LG2"/>
</dbReference>
<sequence>MQCEFMVAVRRAAPVSRFTKPKQTIEFEEMRRCLGLLSNRAGFKGTQMIDRATTNVEELRSRGCRSSFHHLSLSDSLIHSSQSLRFRPIFVHIFCCNAGSEKRTLNLVPPVSQ</sequence>
<evidence type="ECO:0000313" key="2">
    <source>
        <dbReference type="Proteomes" id="UP000326396"/>
    </source>
</evidence>
<gene>
    <name evidence="1" type="ORF">E3N88_23110</name>
</gene>
<reference evidence="1 2" key="1">
    <citation type="submission" date="2019-05" db="EMBL/GenBank/DDBJ databases">
        <title>Mikania micrantha, genome provides insights into the molecular mechanism of rapid growth.</title>
        <authorList>
            <person name="Liu B."/>
        </authorList>
    </citation>
    <scope>NUCLEOTIDE SEQUENCE [LARGE SCALE GENOMIC DNA]</scope>
    <source>
        <strain evidence="1">NLD-2019</strain>
        <tissue evidence="1">Leaf</tissue>
    </source>
</reference>
<evidence type="ECO:0000313" key="1">
    <source>
        <dbReference type="EMBL" id="KAD4585509.1"/>
    </source>
</evidence>
<name>A0A5N6NDH2_9ASTR</name>